<dbReference type="InterPro" id="IPR000182">
    <property type="entry name" value="GNAT_dom"/>
</dbReference>
<dbReference type="Gene3D" id="3.40.630.30">
    <property type="match status" value="1"/>
</dbReference>
<reference evidence="2" key="1">
    <citation type="submission" date="2020-10" db="EMBL/GenBank/DDBJ databases">
        <authorList>
            <person name="Gilroy R."/>
        </authorList>
    </citation>
    <scope>NUCLEOTIDE SEQUENCE</scope>
    <source>
        <strain evidence="2">CHK195-11698</strain>
    </source>
</reference>
<proteinExistence type="predicted"/>
<dbReference type="SUPFAM" id="SSF55729">
    <property type="entry name" value="Acyl-CoA N-acyltransferases (Nat)"/>
    <property type="match status" value="1"/>
</dbReference>
<dbReference type="Pfam" id="PF00583">
    <property type="entry name" value="Acetyltransf_1"/>
    <property type="match status" value="1"/>
</dbReference>
<gene>
    <name evidence="2" type="ORF">IAD15_11405</name>
</gene>
<dbReference type="EMBL" id="DVMJ01000104">
    <property type="protein sequence ID" value="HIU14652.1"/>
    <property type="molecule type" value="Genomic_DNA"/>
</dbReference>
<accession>A0A9D1L241</accession>
<dbReference type="AlphaFoldDB" id="A0A9D1L241"/>
<evidence type="ECO:0000259" key="1">
    <source>
        <dbReference type="PROSITE" id="PS51186"/>
    </source>
</evidence>
<dbReference type="GO" id="GO:0016747">
    <property type="term" value="F:acyltransferase activity, transferring groups other than amino-acyl groups"/>
    <property type="evidence" value="ECO:0007669"/>
    <property type="project" value="InterPro"/>
</dbReference>
<dbReference type="PROSITE" id="PS51186">
    <property type="entry name" value="GNAT"/>
    <property type="match status" value="1"/>
</dbReference>
<dbReference type="Proteomes" id="UP000824175">
    <property type="component" value="Unassembled WGS sequence"/>
</dbReference>
<comment type="caution">
    <text evidence="2">The sequence shown here is derived from an EMBL/GenBank/DDBJ whole genome shotgun (WGS) entry which is preliminary data.</text>
</comment>
<sequence length="159" mass="18898">MMLEFRTLTQAHALEIADDWKYDDIYSFYDMTADEEDYAEFIDEDRRNVNDHYEVLENNELIGFFCVIREGASIEIGLGMRPDICGRGKGKTYVMQIIRFIEQHYSFDRLIMNVACFNQRAIKVYRSCGFKETEITNRRSNGGMYAFLTMIKDYRQIIW</sequence>
<dbReference type="InterPro" id="IPR016181">
    <property type="entry name" value="Acyl_CoA_acyltransferase"/>
</dbReference>
<reference evidence="2" key="2">
    <citation type="journal article" date="2021" name="PeerJ">
        <title>Extensive microbial diversity within the chicken gut microbiome revealed by metagenomics and culture.</title>
        <authorList>
            <person name="Gilroy R."/>
            <person name="Ravi A."/>
            <person name="Getino M."/>
            <person name="Pursley I."/>
            <person name="Horton D.L."/>
            <person name="Alikhan N.F."/>
            <person name="Baker D."/>
            <person name="Gharbi K."/>
            <person name="Hall N."/>
            <person name="Watson M."/>
            <person name="Adriaenssens E.M."/>
            <person name="Foster-Nyarko E."/>
            <person name="Jarju S."/>
            <person name="Secka A."/>
            <person name="Antonio M."/>
            <person name="Oren A."/>
            <person name="Chaudhuri R.R."/>
            <person name="La Ragione R."/>
            <person name="Hildebrand F."/>
            <person name="Pallen M.J."/>
        </authorList>
    </citation>
    <scope>NUCLEOTIDE SEQUENCE</scope>
    <source>
        <strain evidence="2">CHK195-11698</strain>
    </source>
</reference>
<evidence type="ECO:0000313" key="3">
    <source>
        <dbReference type="Proteomes" id="UP000824175"/>
    </source>
</evidence>
<feature type="domain" description="N-acetyltransferase" evidence="1">
    <location>
        <begin position="3"/>
        <end position="155"/>
    </location>
</feature>
<evidence type="ECO:0000313" key="2">
    <source>
        <dbReference type="EMBL" id="HIU14652.1"/>
    </source>
</evidence>
<organism evidence="2 3">
    <name type="scientific">Candidatus Fimiplasma intestinipullorum</name>
    <dbReference type="NCBI Taxonomy" id="2840825"/>
    <lineage>
        <taxon>Bacteria</taxon>
        <taxon>Bacillati</taxon>
        <taxon>Bacillota</taxon>
        <taxon>Clostridia</taxon>
        <taxon>Eubacteriales</taxon>
        <taxon>Candidatus Fimiplasma</taxon>
    </lineage>
</organism>
<protein>
    <submittedName>
        <fullName evidence="2">GNAT family N-acetyltransferase</fullName>
    </submittedName>
</protein>
<name>A0A9D1L241_9FIRM</name>